<dbReference type="InterPro" id="IPR013105">
    <property type="entry name" value="TPR_2"/>
</dbReference>
<evidence type="ECO:0000256" key="2">
    <source>
        <dbReference type="ARBA" id="ARBA00022803"/>
    </source>
</evidence>
<dbReference type="EMBL" id="DSQF01000012">
    <property type="protein sequence ID" value="HGZ42868.1"/>
    <property type="molecule type" value="Genomic_DNA"/>
</dbReference>
<keyword evidence="2 3" id="KW-0802">TPR repeat</keyword>
<dbReference type="Pfam" id="PF14559">
    <property type="entry name" value="TPR_19"/>
    <property type="match status" value="1"/>
</dbReference>
<accession>A0A832I1R4</accession>
<name>A0A832I1R4_UNCEI</name>
<keyword evidence="4" id="KW-0732">Signal</keyword>
<organism evidence="5">
    <name type="scientific">Eiseniibacteriota bacterium</name>
    <dbReference type="NCBI Taxonomy" id="2212470"/>
    <lineage>
        <taxon>Bacteria</taxon>
        <taxon>Candidatus Eiseniibacteriota</taxon>
    </lineage>
</organism>
<evidence type="ECO:0000256" key="3">
    <source>
        <dbReference type="PROSITE-ProRule" id="PRU00339"/>
    </source>
</evidence>
<feature type="repeat" description="TPR" evidence="3">
    <location>
        <begin position="513"/>
        <end position="546"/>
    </location>
</feature>
<evidence type="ECO:0000313" key="5">
    <source>
        <dbReference type="EMBL" id="HGZ42868.1"/>
    </source>
</evidence>
<dbReference type="Pfam" id="PF13432">
    <property type="entry name" value="TPR_16"/>
    <property type="match status" value="3"/>
</dbReference>
<feature type="repeat" description="TPR" evidence="3">
    <location>
        <begin position="408"/>
        <end position="441"/>
    </location>
</feature>
<feature type="repeat" description="TPR" evidence="3">
    <location>
        <begin position="62"/>
        <end position="95"/>
    </location>
</feature>
<dbReference type="PANTHER" id="PTHR45586">
    <property type="entry name" value="TPR REPEAT-CONTAINING PROTEIN PA4667"/>
    <property type="match status" value="1"/>
</dbReference>
<reference evidence="5" key="1">
    <citation type="journal article" date="2020" name="mSystems">
        <title>Genome- and Community-Level Interaction Insights into Carbon Utilization and Element Cycling Functions of Hydrothermarchaeota in Hydrothermal Sediment.</title>
        <authorList>
            <person name="Zhou Z."/>
            <person name="Liu Y."/>
            <person name="Xu W."/>
            <person name="Pan J."/>
            <person name="Luo Z.H."/>
            <person name="Li M."/>
        </authorList>
    </citation>
    <scope>NUCLEOTIDE SEQUENCE [LARGE SCALE GENOMIC DNA]</scope>
    <source>
        <strain evidence="5">SpSt-381</strain>
    </source>
</reference>
<feature type="chain" id="PRO_5032886218" evidence="4">
    <location>
        <begin position="32"/>
        <end position="596"/>
    </location>
</feature>
<dbReference type="InterPro" id="IPR051012">
    <property type="entry name" value="CellSynth/LPSAsmb/PSIAsmb"/>
</dbReference>
<dbReference type="SUPFAM" id="SSF48452">
    <property type="entry name" value="TPR-like"/>
    <property type="match status" value="3"/>
</dbReference>
<gene>
    <name evidence="5" type="ORF">ENR23_05470</name>
</gene>
<dbReference type="SMART" id="SM00028">
    <property type="entry name" value="TPR"/>
    <property type="match status" value="12"/>
</dbReference>
<feature type="repeat" description="TPR" evidence="3">
    <location>
        <begin position="307"/>
        <end position="340"/>
    </location>
</feature>
<dbReference type="AlphaFoldDB" id="A0A832I1R4"/>
<dbReference type="PANTHER" id="PTHR45586:SF1">
    <property type="entry name" value="LIPOPOLYSACCHARIDE ASSEMBLY PROTEIN B"/>
    <property type="match status" value="1"/>
</dbReference>
<evidence type="ECO:0000256" key="4">
    <source>
        <dbReference type="SAM" id="SignalP"/>
    </source>
</evidence>
<dbReference type="InterPro" id="IPR019734">
    <property type="entry name" value="TPR_rpt"/>
</dbReference>
<proteinExistence type="predicted"/>
<feature type="signal peptide" evidence="4">
    <location>
        <begin position="1"/>
        <end position="31"/>
    </location>
</feature>
<protein>
    <submittedName>
        <fullName evidence="5">Tetratricopeptide repeat protein</fullName>
    </submittedName>
</protein>
<comment type="caution">
    <text evidence="5">The sequence shown here is derived from an EMBL/GenBank/DDBJ whole genome shotgun (WGS) entry which is preliminary data.</text>
</comment>
<keyword evidence="1" id="KW-0677">Repeat</keyword>
<dbReference type="Pfam" id="PF07719">
    <property type="entry name" value="TPR_2"/>
    <property type="match status" value="1"/>
</dbReference>
<sequence>MNARPMSATPRVRPILWAAALLATLAVPAAAQSVKEARAALEQGRLDEAMQLFERAAQDGSAEGRAGVGQVWLRRRQLARAQEAFETAQKMDPMLAAAYWGQGEVLKRQGRCAEAIPLLQKANELDRKYPDAAMSLGRCLIELKRIDEAIPVLTQGTRWGPKWRPKFLVALGDAELARDSLRSASVFYTQAREEAPGDPVARRALGDFYLKARGIGELAVPEYEAAVAIDSTDVELRFALAQGLFYAQRYNAALEQYRWVVERDPEFAPGLLGLGNLYFLSGPADPRRYADAVAPLEAYVRLEPQDGRGWSLLGRTYFYLQRRDEAVKALEKAESLGAGNKEMFTILGRLYAAQKEWSKSLAAFARGEPTTRDQLTMAQVYVFEKQPERADSIYRAVVAIDSTTADARFALYQLGLMRFRALDYAGAASTFRRVIGLDPKHPDAYYYLGLSYKELKQAPEALDALRQAAAITPDKADRHFWLGVMFAQSDSVEAARAALARSVELDSTSKVQGVAFRQLGFYDLVARRYAEAIRHLERAVQLDEKDVQAWVWLGQGQQNTGNRGRALEAYRRALALDPRQADALKGIQALEGSASR</sequence>
<dbReference type="InterPro" id="IPR011990">
    <property type="entry name" value="TPR-like_helical_dom_sf"/>
</dbReference>
<evidence type="ECO:0000256" key="1">
    <source>
        <dbReference type="ARBA" id="ARBA00022737"/>
    </source>
</evidence>
<dbReference type="Gene3D" id="1.25.40.10">
    <property type="entry name" value="Tetratricopeptide repeat domain"/>
    <property type="match status" value="4"/>
</dbReference>
<dbReference type="PROSITE" id="PS50005">
    <property type="entry name" value="TPR"/>
    <property type="match status" value="6"/>
</dbReference>
<feature type="repeat" description="TPR" evidence="3">
    <location>
        <begin position="442"/>
        <end position="475"/>
    </location>
</feature>
<feature type="repeat" description="TPR" evidence="3">
    <location>
        <begin position="547"/>
        <end position="580"/>
    </location>
</feature>